<dbReference type="PANTHER" id="PTHR43873:SF1">
    <property type="entry name" value="COBYRINATE A,C-DIAMIDE SYNTHASE"/>
    <property type="match status" value="1"/>
</dbReference>
<feature type="domain" description="CobB/CobQ-like glutamine amidotransferase" evidence="11">
    <location>
        <begin position="249"/>
        <end position="437"/>
    </location>
</feature>
<comment type="caution">
    <text evidence="12">The sequence shown here is derived from an EMBL/GenBank/DDBJ whole genome shotgun (WGS) entry which is preliminary data.</text>
</comment>
<dbReference type="InterPro" id="IPR002586">
    <property type="entry name" value="CobQ/CobB/MinD/ParA_Nub-bd_dom"/>
</dbReference>
<evidence type="ECO:0000256" key="6">
    <source>
        <dbReference type="ARBA" id="ARBA00022840"/>
    </source>
</evidence>
<comment type="miscellaneous">
    <text evidence="9">The a and c carboxylates of cobyrinate are activated for nucleophilic attack via formation of a phosphorylated intermediate by ATP. CbiA catalyzes first the amidation of the c-carboxylate, and then that of the a-carboxylate.</text>
</comment>
<dbReference type="AlphaFoldDB" id="A0A0B0H7M8"/>
<dbReference type="GO" id="GO:0005524">
    <property type="term" value="F:ATP binding"/>
    <property type="evidence" value="ECO:0007669"/>
    <property type="project" value="UniProtKB-UniRule"/>
</dbReference>
<evidence type="ECO:0000256" key="8">
    <source>
        <dbReference type="ARBA" id="ARBA00022962"/>
    </source>
</evidence>
<comment type="function">
    <text evidence="9">Catalyzes the ATP-dependent amidation of the two carboxylate groups at positions a and c of cobyrinate, using either L-glutamine or ammonia as the nitrogen source.</text>
</comment>
<keyword evidence="5 9" id="KW-0547">Nucleotide-binding</keyword>
<evidence type="ECO:0000256" key="9">
    <source>
        <dbReference type="HAMAP-Rule" id="MF_00027"/>
    </source>
</evidence>
<sequence length="465" mass="50811">MAHFYLSAAHKSSGKTTLSIGLCAALAARGLNVQPFKKGPDYIDPLWLSAAAGSPCSSLDLHVEPRDAVYKRFQQRIHGADIGVIEGNKGLFDGLSLDGSDSNAAVAKLVDAPVILVIDTRGMTRGIAPLLQGYVGFDQELTIAGVILNQVGGARHEGKLRAAVETYTNIPVIGAIPRDQRLSIDERHLGLMPSNEHQAAQQKIESIREVIESHADLDKIIEIASSTAAPAPQEQPAEAVVEAGSIDVTIGVAKDAAFGFYYAEDLQAFHTAGANIEYFDTINDKSLPDVDALFIGGGFPESAMQELEANESMRAAISDFIESGKPAYAECGGLMYLCRSLKWQDKQCRMVGVIDADVVMHERPQGRGYVSVEETAQHPWAKDEQAATVAAHEFHYSRLEILRQDYLFAYEVRRGYGINGKSDGLIHKNLLASYTHLRDVAGSHWVRRFVSYVRRCKERGQECLK</sequence>
<keyword evidence="13" id="KW-1185">Reference proteome</keyword>
<dbReference type="GO" id="GO:0042242">
    <property type="term" value="F:cobyrinic acid a,c-diamide synthase activity"/>
    <property type="evidence" value="ECO:0007669"/>
    <property type="project" value="UniProtKB-UniRule"/>
</dbReference>
<evidence type="ECO:0000313" key="12">
    <source>
        <dbReference type="EMBL" id="KHF26198.1"/>
    </source>
</evidence>
<dbReference type="CDD" id="cd03130">
    <property type="entry name" value="GATase1_CobB"/>
    <property type="match status" value="1"/>
</dbReference>
<dbReference type="Gene3D" id="3.40.50.300">
    <property type="entry name" value="P-loop containing nucleotide triphosphate hydrolases"/>
    <property type="match status" value="1"/>
</dbReference>
<dbReference type="InterPro" id="IPR029062">
    <property type="entry name" value="Class_I_gatase-like"/>
</dbReference>
<evidence type="ECO:0000259" key="10">
    <source>
        <dbReference type="Pfam" id="PF01656"/>
    </source>
</evidence>
<dbReference type="STRING" id="2340.JV46_15400"/>
<keyword evidence="6 9" id="KW-0067">ATP-binding</keyword>
<keyword evidence="4 9" id="KW-0436">Ligase</keyword>
<evidence type="ECO:0000256" key="2">
    <source>
        <dbReference type="ARBA" id="ARBA00006205"/>
    </source>
</evidence>
<dbReference type="RefSeq" id="WP_043115933.1">
    <property type="nucleotide sequence ID" value="NZ_JRAA01000001.1"/>
</dbReference>
<evidence type="ECO:0000256" key="1">
    <source>
        <dbReference type="ARBA" id="ARBA00001946"/>
    </source>
</evidence>
<dbReference type="EC" id="6.3.5.11" evidence="9"/>
<dbReference type="Proteomes" id="UP000030856">
    <property type="component" value="Unassembled WGS sequence"/>
</dbReference>
<protein>
    <recommendedName>
        <fullName evidence="9">Cobyrinate a,c-diamide synthase</fullName>
        <ecNumber evidence="9">6.3.5.11</ecNumber>
    </recommendedName>
    <alternativeName>
        <fullName evidence="9">Cobyrinic acid a,c-diamide synthetase</fullName>
    </alternativeName>
</protein>
<dbReference type="Gene3D" id="3.40.50.880">
    <property type="match status" value="1"/>
</dbReference>
<dbReference type="NCBIfam" id="NF002204">
    <property type="entry name" value="PRK01077.1"/>
    <property type="match status" value="1"/>
</dbReference>
<feature type="domain" description="CobQ/CobB/MinD/ParA nucleotide binding" evidence="10">
    <location>
        <begin position="13"/>
        <end position="186"/>
    </location>
</feature>
<dbReference type="UniPathway" id="UPA00148">
    <property type="reaction ID" value="UER00231"/>
</dbReference>
<comment type="domain">
    <text evidence="9">Comprises of two domains. The C-terminal domain contains the binding site for glutamine and catalyzes the hydrolysis of this substrate to glutamate and ammonia. The N-terminal domain is anticipated to bind ATP and cobyrinate and catalyzes the ultimate synthesis of the diamide product. The ammonia produced via the glutaminase domain is probably translocated to the adjacent domain via a molecular tunnel, where it reacts with an activated intermediate.</text>
</comment>
<name>A0A0B0H7M8_SOVGS</name>
<feature type="active site" description="Nucleophile" evidence="9">
    <location>
        <position position="331"/>
    </location>
</feature>
<feature type="site" description="Increases nucleophilicity of active site Cys" evidence="9">
    <location>
        <position position="436"/>
    </location>
</feature>
<organism evidence="12 13">
    <name type="scientific">Solemya velum gill symbiont</name>
    <dbReference type="NCBI Taxonomy" id="2340"/>
    <lineage>
        <taxon>Bacteria</taxon>
        <taxon>Pseudomonadati</taxon>
        <taxon>Pseudomonadota</taxon>
        <taxon>Gammaproteobacteria</taxon>
        <taxon>sulfur-oxidizing symbionts</taxon>
    </lineage>
</organism>
<comment type="cofactor">
    <cofactor evidence="1 9">
        <name>Mg(2+)</name>
        <dbReference type="ChEBI" id="CHEBI:18420"/>
    </cofactor>
</comment>
<dbReference type="InterPro" id="IPR011698">
    <property type="entry name" value="GATase_3"/>
</dbReference>
<dbReference type="Pfam" id="PF07685">
    <property type="entry name" value="GATase_3"/>
    <property type="match status" value="1"/>
</dbReference>
<evidence type="ECO:0000313" key="13">
    <source>
        <dbReference type="Proteomes" id="UP000030856"/>
    </source>
</evidence>
<dbReference type="InterPro" id="IPR027417">
    <property type="entry name" value="P-loop_NTPase"/>
</dbReference>
<dbReference type="NCBIfam" id="TIGR00379">
    <property type="entry name" value="cobB"/>
    <property type="match status" value="1"/>
</dbReference>
<keyword evidence="8 9" id="KW-0315">Glutamine amidotransferase</keyword>
<evidence type="ECO:0000259" key="11">
    <source>
        <dbReference type="Pfam" id="PF07685"/>
    </source>
</evidence>
<dbReference type="OrthoDB" id="9764035at2"/>
<dbReference type="Pfam" id="PF01656">
    <property type="entry name" value="CbiA"/>
    <property type="match status" value="1"/>
</dbReference>
<proteinExistence type="inferred from homology"/>
<evidence type="ECO:0000256" key="4">
    <source>
        <dbReference type="ARBA" id="ARBA00022598"/>
    </source>
</evidence>
<comment type="similarity">
    <text evidence="2">Belongs to the CobB/CobQ family. CobQ subfamily.</text>
</comment>
<dbReference type="SUPFAM" id="SSF52317">
    <property type="entry name" value="Class I glutamine amidotransferase-like"/>
    <property type="match status" value="1"/>
</dbReference>
<keyword evidence="7 9" id="KW-0460">Magnesium</keyword>
<comment type="pathway">
    <text evidence="9">Cofactor biosynthesis; adenosylcobalamin biosynthesis; cob(II)yrinate a,c-diamide from sirohydrochlorin (anaerobic route): step 10/10.</text>
</comment>
<dbReference type="PROSITE" id="PS51274">
    <property type="entry name" value="GATASE_COBBQ"/>
    <property type="match status" value="1"/>
</dbReference>
<evidence type="ECO:0000256" key="5">
    <source>
        <dbReference type="ARBA" id="ARBA00022741"/>
    </source>
</evidence>
<dbReference type="GO" id="GO:0009236">
    <property type="term" value="P:cobalamin biosynthetic process"/>
    <property type="evidence" value="ECO:0007669"/>
    <property type="project" value="UniProtKB-UniRule"/>
</dbReference>
<evidence type="ECO:0000256" key="3">
    <source>
        <dbReference type="ARBA" id="ARBA00022573"/>
    </source>
</evidence>
<dbReference type="HAMAP" id="MF_00027">
    <property type="entry name" value="CobB_CbiA"/>
    <property type="match status" value="1"/>
</dbReference>
<comment type="catalytic activity">
    <reaction evidence="9">
        <text>cob(II)yrinate + 2 L-glutamine + 2 ATP + 2 H2O = cob(II)yrinate a,c diamide + 2 L-glutamate + 2 ADP + 2 phosphate + 2 H(+)</text>
        <dbReference type="Rhea" id="RHEA:26289"/>
        <dbReference type="ChEBI" id="CHEBI:15377"/>
        <dbReference type="ChEBI" id="CHEBI:15378"/>
        <dbReference type="ChEBI" id="CHEBI:29985"/>
        <dbReference type="ChEBI" id="CHEBI:30616"/>
        <dbReference type="ChEBI" id="CHEBI:43474"/>
        <dbReference type="ChEBI" id="CHEBI:58359"/>
        <dbReference type="ChEBI" id="CHEBI:58537"/>
        <dbReference type="ChEBI" id="CHEBI:58894"/>
        <dbReference type="ChEBI" id="CHEBI:456216"/>
        <dbReference type="EC" id="6.3.5.11"/>
    </reaction>
</comment>
<accession>A0A0B0H7M8</accession>
<keyword evidence="3 9" id="KW-0169">Cobalamin biosynthesis</keyword>
<evidence type="ECO:0000256" key="7">
    <source>
        <dbReference type="ARBA" id="ARBA00022842"/>
    </source>
</evidence>
<dbReference type="PANTHER" id="PTHR43873">
    <property type="entry name" value="COBYRINATE A,C-DIAMIDE SYNTHASE"/>
    <property type="match status" value="1"/>
</dbReference>
<dbReference type="CDD" id="cd05388">
    <property type="entry name" value="CobB_N"/>
    <property type="match status" value="1"/>
</dbReference>
<dbReference type="eggNOG" id="COG1797">
    <property type="taxonomic scope" value="Bacteria"/>
</dbReference>
<dbReference type="EMBL" id="JRAA01000001">
    <property type="protein sequence ID" value="KHF26198.1"/>
    <property type="molecule type" value="Genomic_DNA"/>
</dbReference>
<gene>
    <name evidence="12" type="primary">rdsrN</name>
    <name evidence="9" type="synonym">cbiA</name>
    <name evidence="12" type="ORF">JV46_15400</name>
</gene>
<dbReference type="InterPro" id="IPR004484">
    <property type="entry name" value="CbiA/CobB_synth"/>
</dbReference>
<dbReference type="SUPFAM" id="SSF52540">
    <property type="entry name" value="P-loop containing nucleoside triphosphate hydrolases"/>
    <property type="match status" value="1"/>
</dbReference>
<dbReference type="PATRIC" id="fig|2340.3.peg.709"/>
<reference evidence="12 13" key="1">
    <citation type="journal article" date="2014" name="BMC Genomics">
        <title>The genome of the intracellular bacterium of the coastal bivalve, Solemya velum: a blueprint for thriving in and out of symbiosis.</title>
        <authorList>
            <person name="Dmytrenko O."/>
            <person name="Russell S.L."/>
            <person name="Loo W.T."/>
            <person name="Fontanez K.M."/>
            <person name="Liao L."/>
            <person name="Roeselers G."/>
            <person name="Sharma R."/>
            <person name="Stewart F.J."/>
            <person name="Newton I.L."/>
            <person name="Woyke T."/>
            <person name="Wu D."/>
            <person name="Lang J.M."/>
            <person name="Eisen J.A."/>
            <person name="Cavanaugh C.M."/>
        </authorList>
    </citation>
    <scope>NUCLEOTIDE SEQUENCE [LARGE SCALE GENOMIC DNA]</scope>
    <source>
        <strain evidence="12 13">WH</strain>
    </source>
</reference>
<comment type="similarity">
    <text evidence="9">Belongs to the CobB/CbiA family.</text>
</comment>